<dbReference type="KEGG" id="vg:22111010"/>
<dbReference type="Proteomes" id="UP000001547">
    <property type="component" value="Segment"/>
</dbReference>
<dbReference type="GeneID" id="22111010"/>
<name>D3JZC9_9CAUD</name>
<sequence length="77" mass="8531">MATPNAMPKRTNPLHQQILSGLLATKPVTTTAKRLVKDAAGKDQVVERKVTRQGLRFPLAQNVSEANIDLAAKRWLR</sequence>
<reference evidence="2" key="1">
    <citation type="submission" date="2009-12" db="EMBL/GenBank/DDBJ databases">
        <authorList>
            <person name="Jacobs-Sera D."/>
            <person name="Zellars M."/>
            <person name="Wells M.E."/>
            <person name="Webb J.L."/>
            <person name="Ware V.C."/>
            <person name="Vazquez E."/>
            <person name="TamarapuParthasarathy P."/>
            <person name="Smith I.A."/>
            <person name="Simon S.E."/>
            <person name="Shaffer C.D."/>
            <person name="Rubin M.R."/>
            <person name="Rosenzweig R.F."/>
            <person name="Rinehart C.A."/>
            <person name="Qin H."/>
            <person name="Pillay I."/>
            <person name="Payne D.E.II."/>
            <person name="Padolina J.M."/>
            <person name="Novick P.A."/>
            <person name="Miller E.S."/>
            <person name="Mayer E.S."/>
            <person name="Marzillier J.Y."/>
            <person name="Mageeney C.M."/>
            <person name="MacGibeny M.A."/>
            <person name="Li W."/>
            <person name="Lee J.Y."/>
            <person name="Kinnersley M.A."/>
            <person name="King-Smith C."/>
            <person name="King R.A."/>
            <person name="Kenna M.A."/>
            <person name="Kearse M.G."/>
            <person name="Johnson B.K."/>
            <person name="Johnson A.A."/>
            <person name="Johnson C.M."/>
            <person name="Hughes L.E."/>
            <person name="Harrison M."/>
            <person name="Guild N.A."/>
            <person name="Gilbert J.L."/>
            <person name="Fillman C.L."/>
            <person name="Felton C.M."/>
            <person name="Dunbar D.A."/>
            <person name="Dennehy J.J."/>
            <person name="DeJong R.J."/>
            <person name="Carson S."/>
            <person name="Burnett S.H."/>
            <person name="Breakwell D.P."/>
            <person name="Berrios J.E."/>
            <person name="Benjamin R.C."/>
            <person name="Anderson J.J."/>
            <person name="Bradley K.W."/>
            <person name="Khaja R."/>
            <person name="Lee E."/>
            <person name="Barker L.P."/>
            <person name="Lewis M.F."/>
            <person name="Jordan T.C."/>
            <person name="Cresawn S.G."/>
            <person name="Grace M.A."/>
            <person name="Pope W.H."/>
            <person name="Ko C."/>
            <person name="Russell D.A."/>
            <person name="Peebles C.L."/>
            <person name="Lawrence J.L."/>
            <person name="Hendrix R.W."/>
            <person name="Hatfull G.F."/>
        </authorList>
    </citation>
    <scope>NUCLEOTIDE SEQUENCE [LARGE SCALE GENOMIC DNA]</scope>
</reference>
<dbReference type="InterPro" id="IPR035341">
    <property type="entry name" value="Gp63"/>
</dbReference>
<protein>
    <submittedName>
        <fullName evidence="1">Uncharacterized protein</fullName>
    </submittedName>
</protein>
<gene>
    <name evidence="1" type="primary">67</name>
    <name evidence="1" type="ORF">REDROCK_67</name>
</gene>
<dbReference type="EMBL" id="GU339467">
    <property type="protein sequence ID" value="ADB93760.1"/>
    <property type="molecule type" value="Genomic_DNA"/>
</dbReference>
<proteinExistence type="predicted"/>
<accession>D3JZC9</accession>
<evidence type="ECO:0000313" key="2">
    <source>
        <dbReference type="Proteomes" id="UP000001547"/>
    </source>
</evidence>
<evidence type="ECO:0000313" key="1">
    <source>
        <dbReference type="EMBL" id="ADB93760.1"/>
    </source>
</evidence>
<dbReference type="RefSeq" id="YP_009101320.1">
    <property type="nucleotide sequence ID" value="NC_025444.1"/>
</dbReference>
<dbReference type="OrthoDB" id="19170at10239"/>
<keyword evidence="2" id="KW-1185">Reference proteome</keyword>
<organism evidence="1 2">
    <name type="scientific">Mycobacterium phage RedRock</name>
    <dbReference type="NCBI Taxonomy" id="711470"/>
    <lineage>
        <taxon>Viruses</taxon>
        <taxon>Duplodnaviria</taxon>
        <taxon>Heunggongvirae</taxon>
        <taxon>Uroviricota</taxon>
        <taxon>Caudoviricetes</taxon>
        <taxon>Fromanvirus</taxon>
        <taxon>Fromanvirus redrock</taxon>
    </lineage>
</organism>
<dbReference type="Pfam" id="PF17471">
    <property type="entry name" value="GP63"/>
    <property type="match status" value="1"/>
</dbReference>